<comment type="catalytic activity">
    <reaction evidence="1 18 19">
        <text>(6R)-NADHX = (6S)-NADHX</text>
        <dbReference type="Rhea" id="RHEA:32215"/>
        <dbReference type="ChEBI" id="CHEBI:64074"/>
        <dbReference type="ChEBI" id="CHEBI:64075"/>
        <dbReference type="EC" id="5.1.99.6"/>
    </reaction>
</comment>
<dbReference type="InterPro" id="IPR036652">
    <property type="entry name" value="YjeF_N_dom_sf"/>
</dbReference>
<evidence type="ECO:0000256" key="2">
    <source>
        <dbReference type="ARBA" id="ARBA00000909"/>
    </source>
</evidence>
<comment type="function">
    <text evidence="18">Catalyzes the epimerization of the S- and R-forms of NAD(P)HX, a damaged form of NAD(P)H that is a result of enzymatic or heat-dependent hydration. This is a prerequisite for the S-specific NAD(P)H-hydrate dehydratase to allow the repair of both epimers of NAD(P)HX.</text>
</comment>
<dbReference type="GO" id="GO:0046496">
    <property type="term" value="P:nicotinamide nucleotide metabolic process"/>
    <property type="evidence" value="ECO:0007669"/>
    <property type="project" value="UniProtKB-UniRule"/>
</dbReference>
<evidence type="ECO:0000259" key="20">
    <source>
        <dbReference type="PROSITE" id="PS51383"/>
    </source>
</evidence>
<dbReference type="PROSITE" id="PS51383">
    <property type="entry name" value="YJEF_C_3"/>
    <property type="match status" value="1"/>
</dbReference>
<dbReference type="HAMAP" id="MF_01966">
    <property type="entry name" value="NADHX_epimerase"/>
    <property type="match status" value="1"/>
</dbReference>
<evidence type="ECO:0000256" key="11">
    <source>
        <dbReference type="ARBA" id="ARBA00023235"/>
    </source>
</evidence>
<keyword evidence="5 18" id="KW-0479">Metal-binding</keyword>
<evidence type="ECO:0000256" key="13">
    <source>
        <dbReference type="ARBA" id="ARBA00023268"/>
    </source>
</evidence>
<dbReference type="Gene3D" id="3.40.50.10260">
    <property type="entry name" value="YjeF N-terminal domain"/>
    <property type="match status" value="1"/>
</dbReference>
<comment type="similarity">
    <text evidence="4 19">In the C-terminal section; belongs to the NnrD/CARKD family.</text>
</comment>
<keyword evidence="13" id="KW-0511">Multifunctional enzyme</keyword>
<comment type="subunit">
    <text evidence="17">Homotetramer.</text>
</comment>
<comment type="similarity">
    <text evidence="3 19">In the N-terminal section; belongs to the NnrE/AIBP family.</text>
</comment>
<evidence type="ECO:0000256" key="9">
    <source>
        <dbReference type="ARBA" id="ARBA00022958"/>
    </source>
</evidence>
<comment type="similarity">
    <text evidence="18">Belongs to the NnrE/AIBP family.</text>
</comment>
<evidence type="ECO:0000313" key="23">
    <source>
        <dbReference type="Proteomes" id="UP000243629"/>
    </source>
</evidence>
<keyword evidence="6 17" id="KW-0547">Nucleotide-binding</keyword>
<feature type="domain" description="YjeF N-terminal" evidence="21">
    <location>
        <begin position="15"/>
        <end position="215"/>
    </location>
</feature>
<comment type="catalytic activity">
    <reaction evidence="16 17 19">
        <text>(6S)-NADPHX + ADP = AMP + phosphate + NADPH + H(+)</text>
        <dbReference type="Rhea" id="RHEA:32235"/>
        <dbReference type="ChEBI" id="CHEBI:15378"/>
        <dbReference type="ChEBI" id="CHEBI:43474"/>
        <dbReference type="ChEBI" id="CHEBI:57783"/>
        <dbReference type="ChEBI" id="CHEBI:64076"/>
        <dbReference type="ChEBI" id="CHEBI:456215"/>
        <dbReference type="ChEBI" id="CHEBI:456216"/>
        <dbReference type="EC" id="4.2.1.136"/>
    </reaction>
</comment>
<evidence type="ECO:0000256" key="12">
    <source>
        <dbReference type="ARBA" id="ARBA00023239"/>
    </source>
</evidence>
<keyword evidence="11 18" id="KW-0413">Isomerase</keyword>
<dbReference type="EC" id="5.1.99.6" evidence="19"/>
<gene>
    <name evidence="17" type="primary">nnrD</name>
    <name evidence="18" type="synonym">nnrE</name>
    <name evidence="22" type="ORF">SAMN05216217_10322</name>
</gene>
<feature type="binding site" evidence="17">
    <location>
        <position position="258"/>
    </location>
    <ligand>
        <name>(6S)-NADPHX</name>
        <dbReference type="ChEBI" id="CHEBI:64076"/>
    </ligand>
</feature>
<feature type="binding site" evidence="18">
    <location>
        <position position="125"/>
    </location>
    <ligand>
        <name>K(+)</name>
        <dbReference type="ChEBI" id="CHEBI:29103"/>
    </ligand>
</feature>
<dbReference type="CDD" id="cd01171">
    <property type="entry name" value="YXKO-related"/>
    <property type="match status" value="1"/>
</dbReference>
<dbReference type="SUPFAM" id="SSF64153">
    <property type="entry name" value="YjeF N-terminal domain-like"/>
    <property type="match status" value="1"/>
</dbReference>
<comment type="catalytic activity">
    <reaction evidence="2 18 19">
        <text>(6R)-NADPHX = (6S)-NADPHX</text>
        <dbReference type="Rhea" id="RHEA:32227"/>
        <dbReference type="ChEBI" id="CHEBI:64076"/>
        <dbReference type="ChEBI" id="CHEBI:64077"/>
        <dbReference type="EC" id="5.1.99.6"/>
    </reaction>
</comment>
<dbReference type="PANTHER" id="PTHR12592">
    <property type="entry name" value="ATP-DEPENDENT (S)-NAD(P)H-HYDRATE DEHYDRATASE FAMILY MEMBER"/>
    <property type="match status" value="1"/>
</dbReference>
<dbReference type="Proteomes" id="UP000243629">
    <property type="component" value="Unassembled WGS sequence"/>
</dbReference>
<evidence type="ECO:0000313" key="22">
    <source>
        <dbReference type="EMBL" id="SFM30083.1"/>
    </source>
</evidence>
<proteinExistence type="inferred from homology"/>
<feature type="binding site" evidence="17">
    <location>
        <position position="366"/>
    </location>
    <ligand>
        <name>(6S)-NADPHX</name>
        <dbReference type="ChEBI" id="CHEBI:64076"/>
    </ligand>
</feature>
<dbReference type="NCBIfam" id="TIGR00197">
    <property type="entry name" value="yjeF_nterm"/>
    <property type="match status" value="1"/>
</dbReference>
<dbReference type="OrthoDB" id="9806925at2"/>
<dbReference type="PANTHER" id="PTHR12592:SF0">
    <property type="entry name" value="ATP-DEPENDENT (S)-NAD(P)H-HYDRATE DEHYDRATASE"/>
    <property type="match status" value="1"/>
</dbReference>
<comment type="cofactor">
    <cofactor evidence="17">
        <name>Mg(2+)</name>
        <dbReference type="ChEBI" id="CHEBI:18420"/>
    </cofactor>
</comment>
<dbReference type="RefSeq" id="WP_093473200.1">
    <property type="nucleotide sequence ID" value="NZ_FOUI01000003.1"/>
</dbReference>
<dbReference type="Gene3D" id="3.40.1190.20">
    <property type="match status" value="1"/>
</dbReference>
<feature type="binding site" evidence="18">
    <location>
        <begin position="129"/>
        <end position="135"/>
    </location>
    <ligand>
        <name>(6S)-NADPHX</name>
        <dbReference type="ChEBI" id="CHEBI:64076"/>
    </ligand>
</feature>
<evidence type="ECO:0000256" key="1">
    <source>
        <dbReference type="ARBA" id="ARBA00000013"/>
    </source>
</evidence>
<protein>
    <recommendedName>
        <fullName evidence="19">Bifunctional NAD(P)H-hydrate repair enzyme</fullName>
    </recommendedName>
    <alternativeName>
        <fullName evidence="19">Nicotinamide nucleotide repair protein</fullName>
    </alternativeName>
    <domain>
        <recommendedName>
            <fullName evidence="19">ADP-dependent (S)-NAD(P)H-hydrate dehydratase</fullName>
            <ecNumber evidence="19">4.2.1.136</ecNumber>
        </recommendedName>
        <alternativeName>
            <fullName evidence="19">ADP-dependent NAD(P)HX dehydratase</fullName>
        </alternativeName>
    </domain>
    <domain>
        <recommendedName>
            <fullName evidence="19">NAD(P)H-hydrate epimerase</fullName>
            <ecNumber evidence="19">5.1.99.6</ecNumber>
        </recommendedName>
    </domain>
</protein>
<feature type="binding site" evidence="18">
    <location>
        <position position="161"/>
    </location>
    <ligand>
        <name>K(+)</name>
        <dbReference type="ChEBI" id="CHEBI:29103"/>
    </ligand>
</feature>
<feature type="domain" description="YjeF C-terminal" evidence="20">
    <location>
        <begin position="223"/>
        <end position="492"/>
    </location>
</feature>
<evidence type="ECO:0000256" key="17">
    <source>
        <dbReference type="HAMAP-Rule" id="MF_01965"/>
    </source>
</evidence>
<comment type="similarity">
    <text evidence="17">Belongs to the NnrD/CARKD family.</text>
</comment>
<dbReference type="SUPFAM" id="SSF53613">
    <property type="entry name" value="Ribokinase-like"/>
    <property type="match status" value="1"/>
</dbReference>
<dbReference type="PROSITE" id="PS51385">
    <property type="entry name" value="YJEF_N"/>
    <property type="match status" value="1"/>
</dbReference>
<dbReference type="HAMAP" id="MF_01965">
    <property type="entry name" value="NADHX_dehydratase"/>
    <property type="match status" value="1"/>
</dbReference>
<dbReference type="Pfam" id="PF01256">
    <property type="entry name" value="Carb_kinase"/>
    <property type="match status" value="1"/>
</dbReference>
<keyword evidence="8 17" id="KW-0521">NADP</keyword>
<sequence>MSDRLPVELYTAAQTRALDAAIIQAGTPGFELMQRAARAGWRALQQHWPQHRQITVLCGGGNNGGDGYLIARLAQQAGWQVEVLTLVEPQRLQGDAALAWQAAREAGVPIRPWQAATALHGVVVDALLGTGLQGEVRSPWREAIEAINASGLPVLAVDIPSGLDADRGCVLGVAVRAEVTVSFVGLKPGLLTGAGPDLSGELQFAALAEAPAAAVQPWGRRLTMDECLGWLPLRRPSAHKGLFGHLLLIGGEHGMGGAVALAAEAALRSGAGRVSVLTRTRHVAGLLARCPEVMVHAWEGDTPLPALLEQADCVAVGPGLGQGDWGRQLLQAVLALDCPRLLDADALNLLAQSPGLLGTSCLITPHPAEAGRLLGVATGAVQADRPQALQQLQQRYGCAVVLKGAGSLVGSPDSGPWLCSDGNPGMAVAGMGDVLSGICAALLAQGLTAGQAAALGVLLHAQAGDRIAMRHGRVGMLAGDLLSVVRDIINQREQQA</sequence>
<keyword evidence="12 17" id="KW-0456">Lyase</keyword>
<dbReference type="InterPro" id="IPR004443">
    <property type="entry name" value="YjeF_N_dom"/>
</dbReference>
<evidence type="ECO:0000256" key="18">
    <source>
        <dbReference type="HAMAP-Rule" id="MF_01966"/>
    </source>
</evidence>
<evidence type="ECO:0000256" key="8">
    <source>
        <dbReference type="ARBA" id="ARBA00022857"/>
    </source>
</evidence>
<comment type="function">
    <text evidence="17">Catalyzes the dehydration of the S-form of NAD(P)HX at the expense of ADP, which is converted to AMP. Together with NAD(P)HX epimerase, which catalyzes the epimerization of the S- and R-forms, the enzyme allows the repair of both epimers of NAD(P)HX, a damaged form of NAD(P)H that is a result of enzymatic or heat-dependent hydration.</text>
</comment>
<dbReference type="InterPro" id="IPR030677">
    <property type="entry name" value="Nnr"/>
</dbReference>
<dbReference type="Pfam" id="PF03853">
    <property type="entry name" value="YjeF_N"/>
    <property type="match status" value="1"/>
</dbReference>
<feature type="binding site" evidence="17">
    <location>
        <position position="319"/>
    </location>
    <ligand>
        <name>(6S)-NADPHX</name>
        <dbReference type="ChEBI" id="CHEBI:64076"/>
    </ligand>
</feature>
<evidence type="ECO:0000256" key="7">
    <source>
        <dbReference type="ARBA" id="ARBA00022840"/>
    </source>
</evidence>
<dbReference type="EMBL" id="FOUI01000003">
    <property type="protein sequence ID" value="SFM30083.1"/>
    <property type="molecule type" value="Genomic_DNA"/>
</dbReference>
<dbReference type="GO" id="GO:0052856">
    <property type="term" value="F:NAD(P)HX epimerase activity"/>
    <property type="evidence" value="ECO:0007669"/>
    <property type="project" value="UniProtKB-UniRule"/>
</dbReference>
<dbReference type="STRING" id="1720063.SAMN05216217_10322"/>
<evidence type="ECO:0000259" key="21">
    <source>
        <dbReference type="PROSITE" id="PS51385"/>
    </source>
</evidence>
<comment type="cofactor">
    <cofactor evidence="18 19">
        <name>K(+)</name>
        <dbReference type="ChEBI" id="CHEBI:29103"/>
    </cofactor>
    <text evidence="18 19">Binds 1 potassium ion per subunit.</text>
</comment>
<evidence type="ECO:0000256" key="5">
    <source>
        <dbReference type="ARBA" id="ARBA00022723"/>
    </source>
</evidence>
<dbReference type="GO" id="GO:0052855">
    <property type="term" value="F:ADP-dependent NAD(P)H-hydrate dehydratase activity"/>
    <property type="evidence" value="ECO:0007669"/>
    <property type="project" value="UniProtKB-UniRule"/>
</dbReference>
<name>A0A1I4PRH6_9GAMM</name>
<dbReference type="PIRSF" id="PIRSF017184">
    <property type="entry name" value="Nnr"/>
    <property type="match status" value="1"/>
</dbReference>
<comment type="caution">
    <text evidence="18">Lacks conserved residue(s) required for the propagation of feature annotation.</text>
</comment>
<dbReference type="GO" id="GO:0046872">
    <property type="term" value="F:metal ion binding"/>
    <property type="evidence" value="ECO:0007669"/>
    <property type="project" value="UniProtKB-UniRule"/>
</dbReference>
<evidence type="ECO:0000256" key="15">
    <source>
        <dbReference type="ARBA" id="ARBA00048238"/>
    </source>
</evidence>
<feature type="binding site" evidence="18">
    <location>
        <begin position="62"/>
        <end position="66"/>
    </location>
    <ligand>
        <name>(6S)-NADPHX</name>
        <dbReference type="ChEBI" id="CHEBI:64076"/>
    </ligand>
</feature>
<feature type="binding site" evidence="17">
    <location>
        <position position="432"/>
    </location>
    <ligand>
        <name>AMP</name>
        <dbReference type="ChEBI" id="CHEBI:456215"/>
    </ligand>
</feature>
<evidence type="ECO:0000256" key="3">
    <source>
        <dbReference type="ARBA" id="ARBA00006001"/>
    </source>
</evidence>
<evidence type="ECO:0000256" key="16">
    <source>
        <dbReference type="ARBA" id="ARBA00049209"/>
    </source>
</evidence>
<accession>A0A1I4PRH6</accession>
<organism evidence="22 23">
    <name type="scientific">Halopseudomonas yangmingensis</name>
    <dbReference type="NCBI Taxonomy" id="1720063"/>
    <lineage>
        <taxon>Bacteria</taxon>
        <taxon>Pseudomonadati</taxon>
        <taxon>Pseudomonadota</taxon>
        <taxon>Gammaproteobacteria</taxon>
        <taxon>Pseudomonadales</taxon>
        <taxon>Pseudomonadaceae</taxon>
        <taxon>Halopseudomonas</taxon>
    </lineage>
</organism>
<feature type="binding site" evidence="17">
    <location>
        <begin position="403"/>
        <end position="407"/>
    </location>
    <ligand>
        <name>AMP</name>
        <dbReference type="ChEBI" id="CHEBI:456215"/>
    </ligand>
</feature>
<dbReference type="InterPro" id="IPR000631">
    <property type="entry name" value="CARKD"/>
</dbReference>
<evidence type="ECO:0000256" key="4">
    <source>
        <dbReference type="ARBA" id="ARBA00009524"/>
    </source>
</evidence>
<dbReference type="NCBIfam" id="TIGR00196">
    <property type="entry name" value="yjeF_cterm"/>
    <property type="match status" value="1"/>
</dbReference>
<feature type="binding site" evidence="17">
    <location>
        <position position="433"/>
    </location>
    <ligand>
        <name>(6S)-NADPHX</name>
        <dbReference type="ChEBI" id="CHEBI:64076"/>
    </ligand>
</feature>
<keyword evidence="10 17" id="KW-0520">NAD</keyword>
<reference evidence="23" key="1">
    <citation type="submission" date="2016-10" db="EMBL/GenBank/DDBJ databases">
        <authorList>
            <person name="Varghese N."/>
            <person name="Submissions S."/>
        </authorList>
    </citation>
    <scope>NUCLEOTIDE SEQUENCE [LARGE SCALE GENOMIC DNA]</scope>
    <source>
        <strain evidence="23">DSM 24213</strain>
    </source>
</reference>
<keyword evidence="23" id="KW-1185">Reference proteome</keyword>
<comment type="function">
    <text evidence="14 19">Bifunctional enzyme that catalyzes the epimerization of the S- and R-forms of NAD(P)HX and the dehydration of the S-form of NAD(P)HX at the expense of ADP, which is converted to AMP. This allows the repair of both epimers of NAD(P)HX, a damaged form of NAD(P)H that is a result of enzymatic or heat-dependent hydration.</text>
</comment>
<evidence type="ECO:0000256" key="6">
    <source>
        <dbReference type="ARBA" id="ARBA00022741"/>
    </source>
</evidence>
<dbReference type="GO" id="GO:0110051">
    <property type="term" value="P:metabolite repair"/>
    <property type="evidence" value="ECO:0007669"/>
    <property type="project" value="TreeGrafter"/>
</dbReference>
<keyword evidence="7 17" id="KW-0067">ATP-binding</keyword>
<dbReference type="EC" id="4.2.1.136" evidence="19"/>
<keyword evidence="9 18" id="KW-0630">Potassium</keyword>
<feature type="binding site" evidence="18">
    <location>
        <position position="63"/>
    </location>
    <ligand>
        <name>K(+)</name>
        <dbReference type="ChEBI" id="CHEBI:29103"/>
    </ligand>
</feature>
<evidence type="ECO:0000256" key="19">
    <source>
        <dbReference type="PIRNR" id="PIRNR017184"/>
    </source>
</evidence>
<evidence type="ECO:0000256" key="14">
    <source>
        <dbReference type="ARBA" id="ARBA00025153"/>
    </source>
</evidence>
<dbReference type="AlphaFoldDB" id="A0A1I4PRH6"/>
<comment type="catalytic activity">
    <reaction evidence="15 17 19">
        <text>(6S)-NADHX + ADP = AMP + phosphate + NADH + H(+)</text>
        <dbReference type="Rhea" id="RHEA:32223"/>
        <dbReference type="ChEBI" id="CHEBI:15378"/>
        <dbReference type="ChEBI" id="CHEBI:43474"/>
        <dbReference type="ChEBI" id="CHEBI:57945"/>
        <dbReference type="ChEBI" id="CHEBI:64074"/>
        <dbReference type="ChEBI" id="CHEBI:456215"/>
        <dbReference type="ChEBI" id="CHEBI:456216"/>
        <dbReference type="EC" id="4.2.1.136"/>
    </reaction>
</comment>
<dbReference type="InterPro" id="IPR029056">
    <property type="entry name" value="Ribokinase-like"/>
</dbReference>
<evidence type="ECO:0000256" key="10">
    <source>
        <dbReference type="ARBA" id="ARBA00023027"/>
    </source>
</evidence>
<dbReference type="GO" id="GO:0005524">
    <property type="term" value="F:ATP binding"/>
    <property type="evidence" value="ECO:0007669"/>
    <property type="project" value="UniProtKB-UniRule"/>
</dbReference>
<feature type="binding site" evidence="18">
    <location>
        <position position="158"/>
    </location>
    <ligand>
        <name>(6S)-NADPHX</name>
        <dbReference type="ChEBI" id="CHEBI:64076"/>
    </ligand>
</feature>